<organism evidence="1 2">
    <name type="scientific">Xylaria bambusicola</name>
    <dbReference type="NCBI Taxonomy" id="326684"/>
    <lineage>
        <taxon>Eukaryota</taxon>
        <taxon>Fungi</taxon>
        <taxon>Dikarya</taxon>
        <taxon>Ascomycota</taxon>
        <taxon>Pezizomycotina</taxon>
        <taxon>Sordariomycetes</taxon>
        <taxon>Xylariomycetidae</taxon>
        <taxon>Xylariales</taxon>
        <taxon>Xylariaceae</taxon>
        <taxon>Xylaria</taxon>
    </lineage>
</organism>
<dbReference type="Proteomes" id="UP001305414">
    <property type="component" value="Unassembled WGS sequence"/>
</dbReference>
<sequence length="61" mass="6398">MPAATNNNTNTNNFAGLYGNNVTGAMGDDQDINMDTSEVVNWQNWMDSGLGINGVGFTGGI</sequence>
<evidence type="ECO:0000313" key="1">
    <source>
        <dbReference type="EMBL" id="KAK5630627.1"/>
    </source>
</evidence>
<dbReference type="AlphaFoldDB" id="A0AAN7UL12"/>
<name>A0AAN7UL12_9PEZI</name>
<accession>A0AAN7UL12</accession>
<dbReference type="EMBL" id="JAWHQM010000016">
    <property type="protein sequence ID" value="KAK5630627.1"/>
    <property type="molecule type" value="Genomic_DNA"/>
</dbReference>
<gene>
    <name evidence="1" type="ORF">RRF57_006342</name>
</gene>
<evidence type="ECO:0000313" key="2">
    <source>
        <dbReference type="Proteomes" id="UP001305414"/>
    </source>
</evidence>
<keyword evidence="2" id="KW-1185">Reference proteome</keyword>
<proteinExistence type="predicted"/>
<reference evidence="1 2" key="1">
    <citation type="submission" date="2023-10" db="EMBL/GenBank/DDBJ databases">
        <title>Draft genome sequence of Xylaria bambusicola isolate GMP-LS, the root and basal stem rot pathogen of sugarcane in Indonesia.</title>
        <authorList>
            <person name="Selvaraj P."/>
            <person name="Muralishankar V."/>
            <person name="Muruganantham S."/>
            <person name="Sp S."/>
            <person name="Haryani S."/>
            <person name="Lau K.J.X."/>
            <person name="Naqvi N.I."/>
        </authorList>
    </citation>
    <scope>NUCLEOTIDE SEQUENCE [LARGE SCALE GENOMIC DNA]</scope>
    <source>
        <strain evidence="1">GMP-LS</strain>
    </source>
</reference>
<comment type="caution">
    <text evidence="1">The sequence shown here is derived from an EMBL/GenBank/DDBJ whole genome shotgun (WGS) entry which is preliminary data.</text>
</comment>
<protein>
    <submittedName>
        <fullName evidence="1">Uncharacterized protein</fullName>
    </submittedName>
</protein>